<protein>
    <submittedName>
        <fullName evidence="2">Uncharacterized protein</fullName>
    </submittedName>
</protein>
<dbReference type="EnsemblPlants" id="OGLUM01G30070.1">
    <property type="protein sequence ID" value="OGLUM01G30070.1"/>
    <property type="gene ID" value="OGLUM01G30070"/>
</dbReference>
<reference evidence="2" key="2">
    <citation type="submission" date="2015-04" db="UniProtKB">
        <authorList>
            <consortium name="EnsemblPlants"/>
        </authorList>
    </citation>
    <scope>IDENTIFICATION</scope>
</reference>
<name>A0A0D9YD17_9ORYZ</name>
<feature type="compositionally biased region" description="Low complexity" evidence="1">
    <location>
        <begin position="17"/>
        <end position="44"/>
    </location>
</feature>
<dbReference type="Proteomes" id="UP000026961">
    <property type="component" value="Chromosome 1"/>
</dbReference>
<evidence type="ECO:0000313" key="2">
    <source>
        <dbReference type="EnsemblPlants" id="OGLUM01G30070.1"/>
    </source>
</evidence>
<proteinExistence type="predicted"/>
<dbReference type="AlphaFoldDB" id="A0A0D9YD17"/>
<evidence type="ECO:0000256" key="1">
    <source>
        <dbReference type="SAM" id="MobiDB-lite"/>
    </source>
</evidence>
<dbReference type="HOGENOM" id="CLU_2458402_0_0_1"/>
<evidence type="ECO:0000313" key="3">
    <source>
        <dbReference type="Proteomes" id="UP000026961"/>
    </source>
</evidence>
<reference evidence="2" key="1">
    <citation type="submission" date="2013-08" db="EMBL/GenBank/DDBJ databases">
        <title>Oryza genome evolution.</title>
        <authorList>
            <person name="Wing R.A."/>
            <person name="Panaud O."/>
            <person name="Oliveira A.C."/>
        </authorList>
    </citation>
    <scope>NUCLEOTIDE SEQUENCE</scope>
</reference>
<sequence>MTRPASFSRRALVKFLSGVSNSQPLPSSSSSSSSHSPVRVSADSATDRAPPPLTAEHAARRPDPGQVATPRATGSSWGVARGLTLPDTD</sequence>
<accession>A0A0D9YD17</accession>
<reference evidence="2" key="3">
    <citation type="submission" date="2018-05" db="EMBL/GenBank/DDBJ databases">
        <title>OgluRS3 (Oryza glumaepatula Reference Sequence Version 3).</title>
        <authorList>
            <person name="Zhang J."/>
            <person name="Kudrna D."/>
            <person name="Lee S."/>
            <person name="Talag J."/>
            <person name="Welchert J."/>
            <person name="Wing R.A."/>
        </authorList>
    </citation>
    <scope>NUCLEOTIDE SEQUENCE [LARGE SCALE GENOMIC DNA]</scope>
</reference>
<organism evidence="2">
    <name type="scientific">Oryza glumipatula</name>
    <dbReference type="NCBI Taxonomy" id="40148"/>
    <lineage>
        <taxon>Eukaryota</taxon>
        <taxon>Viridiplantae</taxon>
        <taxon>Streptophyta</taxon>
        <taxon>Embryophyta</taxon>
        <taxon>Tracheophyta</taxon>
        <taxon>Spermatophyta</taxon>
        <taxon>Magnoliopsida</taxon>
        <taxon>Liliopsida</taxon>
        <taxon>Poales</taxon>
        <taxon>Poaceae</taxon>
        <taxon>BOP clade</taxon>
        <taxon>Oryzoideae</taxon>
        <taxon>Oryzeae</taxon>
        <taxon>Oryzinae</taxon>
        <taxon>Oryza</taxon>
    </lineage>
</organism>
<feature type="region of interest" description="Disordered" evidence="1">
    <location>
        <begin position="17"/>
        <end position="89"/>
    </location>
</feature>
<dbReference type="Gramene" id="OGLUM01G30070.1">
    <property type="protein sequence ID" value="OGLUM01G30070.1"/>
    <property type="gene ID" value="OGLUM01G30070"/>
</dbReference>
<keyword evidence="3" id="KW-1185">Reference proteome</keyword>